<evidence type="ECO:0000313" key="2">
    <source>
        <dbReference type="Proteomes" id="UP000198953"/>
    </source>
</evidence>
<dbReference type="Proteomes" id="UP000198953">
    <property type="component" value="Unassembled WGS sequence"/>
</dbReference>
<evidence type="ECO:0000313" key="1">
    <source>
        <dbReference type="EMBL" id="SEM63797.1"/>
    </source>
</evidence>
<protein>
    <submittedName>
        <fullName evidence="1">Uncharacterized protein</fullName>
    </submittedName>
</protein>
<organism evidence="1 2">
    <name type="scientific">Nonomuraea pusilla</name>
    <dbReference type="NCBI Taxonomy" id="46177"/>
    <lineage>
        <taxon>Bacteria</taxon>
        <taxon>Bacillati</taxon>
        <taxon>Actinomycetota</taxon>
        <taxon>Actinomycetes</taxon>
        <taxon>Streptosporangiales</taxon>
        <taxon>Streptosporangiaceae</taxon>
        <taxon>Nonomuraea</taxon>
    </lineage>
</organism>
<dbReference type="EMBL" id="FOBF01000015">
    <property type="protein sequence ID" value="SEM63797.1"/>
    <property type="molecule type" value="Genomic_DNA"/>
</dbReference>
<reference evidence="1 2" key="1">
    <citation type="submission" date="2016-10" db="EMBL/GenBank/DDBJ databases">
        <authorList>
            <person name="de Groot N.N."/>
        </authorList>
    </citation>
    <scope>NUCLEOTIDE SEQUENCE [LARGE SCALE GENOMIC DNA]</scope>
    <source>
        <strain evidence="1 2">DSM 43357</strain>
    </source>
</reference>
<gene>
    <name evidence="1" type="ORF">SAMN05660976_05700</name>
</gene>
<proteinExistence type="predicted"/>
<keyword evidence="2" id="KW-1185">Reference proteome</keyword>
<dbReference type="STRING" id="46177.SAMN05660976_05700"/>
<sequence length="203" mass="22264">MQPAHDISPATPIDPGVETARSFYLLEESWPVIGEIGSVRPFATTDELRARLEPKLHRDSSGRLHHELLLGQSVNVWTVQQGRLAAGLDVTECVRVWLPSGVTTTVFKLNRHQWDFSSGKRADPPPPDEGARLSLDWDGILARLPALETPLASPGDENLTVCLDGPHPAPDILSDIDILLDALAEEPRPEWADGLEYGSPFTL</sequence>
<dbReference type="AlphaFoldDB" id="A0A1H8A2M9"/>
<name>A0A1H8A2M9_9ACTN</name>
<accession>A0A1H8A2M9</accession>